<evidence type="ECO:0000256" key="4">
    <source>
        <dbReference type="ARBA" id="ARBA00022737"/>
    </source>
</evidence>
<dbReference type="AlphaFoldDB" id="A0A8D8W495"/>
<keyword evidence="9" id="KW-0393">Immunoglobulin domain</keyword>
<evidence type="ECO:0000256" key="9">
    <source>
        <dbReference type="ARBA" id="ARBA00023319"/>
    </source>
</evidence>
<keyword evidence="6" id="KW-1133">Transmembrane helix</keyword>
<dbReference type="SUPFAM" id="SSF48726">
    <property type="entry name" value="Immunoglobulin"/>
    <property type="match status" value="1"/>
</dbReference>
<dbReference type="InterPro" id="IPR007110">
    <property type="entry name" value="Ig-like_dom"/>
</dbReference>
<dbReference type="SMART" id="SM00408">
    <property type="entry name" value="IGc2"/>
    <property type="match status" value="1"/>
</dbReference>
<evidence type="ECO:0000259" key="10">
    <source>
        <dbReference type="PROSITE" id="PS50835"/>
    </source>
</evidence>
<evidence type="ECO:0000313" key="11">
    <source>
        <dbReference type="EMBL" id="CAG6645273.1"/>
    </source>
</evidence>
<evidence type="ECO:0000256" key="2">
    <source>
        <dbReference type="ARBA" id="ARBA00022692"/>
    </source>
</evidence>
<dbReference type="FunFam" id="2.60.40.10:FF:000017">
    <property type="entry name" value="Down syndrome cell adhesion molecule b"/>
    <property type="match status" value="1"/>
</dbReference>
<evidence type="ECO:0000256" key="6">
    <source>
        <dbReference type="ARBA" id="ARBA00022989"/>
    </source>
</evidence>
<dbReference type="GO" id="GO:0007156">
    <property type="term" value="P:homophilic cell adhesion via plasma membrane adhesion molecules"/>
    <property type="evidence" value="ECO:0007669"/>
    <property type="project" value="TreeGrafter"/>
</dbReference>
<dbReference type="InterPro" id="IPR050964">
    <property type="entry name" value="Striated_Muscle_Regulatory"/>
</dbReference>
<organism evidence="11">
    <name type="scientific">Cacopsylla melanoneura</name>
    <dbReference type="NCBI Taxonomy" id="428564"/>
    <lineage>
        <taxon>Eukaryota</taxon>
        <taxon>Metazoa</taxon>
        <taxon>Ecdysozoa</taxon>
        <taxon>Arthropoda</taxon>
        <taxon>Hexapoda</taxon>
        <taxon>Insecta</taxon>
        <taxon>Pterygota</taxon>
        <taxon>Neoptera</taxon>
        <taxon>Paraneoptera</taxon>
        <taxon>Hemiptera</taxon>
        <taxon>Sternorrhyncha</taxon>
        <taxon>Psylloidea</taxon>
        <taxon>Psyllidae</taxon>
        <taxon>Psyllinae</taxon>
        <taxon>Cacopsylla</taxon>
    </lineage>
</organism>
<dbReference type="InterPro" id="IPR003598">
    <property type="entry name" value="Ig_sub2"/>
</dbReference>
<evidence type="ECO:0000256" key="8">
    <source>
        <dbReference type="ARBA" id="ARBA00023157"/>
    </source>
</evidence>
<evidence type="ECO:0000256" key="7">
    <source>
        <dbReference type="ARBA" id="ARBA00023136"/>
    </source>
</evidence>
<reference evidence="11" key="1">
    <citation type="submission" date="2021-05" db="EMBL/GenBank/DDBJ databases">
        <authorList>
            <person name="Alioto T."/>
            <person name="Alioto T."/>
            <person name="Gomez Garrido J."/>
        </authorList>
    </citation>
    <scope>NUCLEOTIDE SEQUENCE</scope>
</reference>
<dbReference type="Gene3D" id="2.60.40.10">
    <property type="entry name" value="Immunoglobulins"/>
    <property type="match status" value="1"/>
</dbReference>
<dbReference type="PANTHER" id="PTHR13817">
    <property type="entry name" value="TITIN"/>
    <property type="match status" value="1"/>
</dbReference>
<dbReference type="GO" id="GO:0048812">
    <property type="term" value="P:neuron projection morphogenesis"/>
    <property type="evidence" value="ECO:0007669"/>
    <property type="project" value="UniProtKB-ARBA"/>
</dbReference>
<evidence type="ECO:0000256" key="5">
    <source>
        <dbReference type="ARBA" id="ARBA00022889"/>
    </source>
</evidence>
<dbReference type="GO" id="GO:0016020">
    <property type="term" value="C:membrane"/>
    <property type="evidence" value="ECO:0007669"/>
    <property type="project" value="UniProtKB-SubCell"/>
</dbReference>
<comment type="subcellular location">
    <subcellularLocation>
        <location evidence="1">Membrane</location>
        <topology evidence="1">Single-pass membrane protein</topology>
    </subcellularLocation>
</comment>
<feature type="domain" description="Ig-like" evidence="10">
    <location>
        <begin position="1"/>
        <end position="73"/>
    </location>
</feature>
<dbReference type="PANTHER" id="PTHR13817:SF102">
    <property type="entry name" value="DOWN SYNDROME CELL ADHESION MOLECULE-LIKE PROTEIN DSCAM2"/>
    <property type="match status" value="1"/>
</dbReference>
<keyword evidence="7" id="KW-0472">Membrane</keyword>
<protein>
    <recommendedName>
        <fullName evidence="10">Ig-like domain-containing protein</fullName>
    </recommendedName>
</protein>
<keyword evidence="3" id="KW-0732">Signal</keyword>
<keyword evidence="4" id="KW-0677">Repeat</keyword>
<dbReference type="PROSITE" id="PS50835">
    <property type="entry name" value="IG_LIKE"/>
    <property type="match status" value="1"/>
</dbReference>
<proteinExistence type="predicted"/>
<dbReference type="GO" id="GO:0045202">
    <property type="term" value="C:synapse"/>
    <property type="evidence" value="ECO:0007669"/>
    <property type="project" value="TreeGrafter"/>
</dbReference>
<keyword evidence="5" id="KW-0130">Cell adhesion</keyword>
<evidence type="ECO:0000256" key="3">
    <source>
        <dbReference type="ARBA" id="ARBA00022729"/>
    </source>
</evidence>
<dbReference type="Pfam" id="PF13927">
    <property type="entry name" value="Ig_3"/>
    <property type="match status" value="1"/>
</dbReference>
<dbReference type="GO" id="GO:0007416">
    <property type="term" value="P:synapse assembly"/>
    <property type="evidence" value="ECO:0007669"/>
    <property type="project" value="TreeGrafter"/>
</dbReference>
<accession>A0A8D8W495</accession>
<dbReference type="InterPro" id="IPR036179">
    <property type="entry name" value="Ig-like_dom_sf"/>
</dbReference>
<evidence type="ECO:0000256" key="1">
    <source>
        <dbReference type="ARBA" id="ARBA00004167"/>
    </source>
</evidence>
<keyword evidence="8" id="KW-1015">Disulfide bond</keyword>
<dbReference type="InterPro" id="IPR013783">
    <property type="entry name" value="Ig-like_fold"/>
</dbReference>
<sequence length="102" mass="10960">MCMVPAGDLPLNISWLFNNITLNPARHSVAISQTNRVSTLTIDAVTYEHSGNYTCVASNAAGVSSHSDILKVNGQSTVQFSAILLLSFCRSSIEPKFICIAD</sequence>
<name>A0A8D8W495_9HEMI</name>
<keyword evidence="2" id="KW-0812">Transmembrane</keyword>
<dbReference type="EMBL" id="HBUF01136312">
    <property type="protein sequence ID" value="CAG6645273.1"/>
    <property type="molecule type" value="Transcribed_RNA"/>
</dbReference>